<comment type="caution">
    <text evidence="4">The sequence shown here is derived from an EMBL/GenBank/DDBJ whole genome shotgun (WGS) entry which is preliminary data.</text>
</comment>
<feature type="domain" description="Amidase" evidence="3">
    <location>
        <begin position="69"/>
        <end position="282"/>
    </location>
</feature>
<dbReference type="GO" id="GO:0016787">
    <property type="term" value="F:hydrolase activity"/>
    <property type="evidence" value="ECO:0007669"/>
    <property type="project" value="UniProtKB-KW"/>
</dbReference>
<name>A0A177TJ51_9BASI</name>
<evidence type="ECO:0000313" key="5">
    <source>
        <dbReference type="Proteomes" id="UP000077521"/>
    </source>
</evidence>
<comment type="similarity">
    <text evidence="1">Belongs to the amidase family.</text>
</comment>
<dbReference type="Proteomes" id="UP000077521">
    <property type="component" value="Unassembled WGS sequence"/>
</dbReference>
<gene>
    <name evidence="4" type="ORF">A4X13_0g4275</name>
</gene>
<dbReference type="InterPro" id="IPR023631">
    <property type="entry name" value="Amidase_dom"/>
</dbReference>
<protein>
    <recommendedName>
        <fullName evidence="3">Amidase domain-containing protein</fullName>
    </recommendedName>
</protein>
<feature type="domain" description="Amidase" evidence="3">
    <location>
        <begin position="337"/>
        <end position="613"/>
    </location>
</feature>
<keyword evidence="5" id="KW-1185">Reference proteome</keyword>
<dbReference type="Gene3D" id="3.90.1300.10">
    <property type="entry name" value="Amidase signature (AS) domain"/>
    <property type="match status" value="1"/>
</dbReference>
<evidence type="ECO:0000256" key="1">
    <source>
        <dbReference type="ARBA" id="ARBA00009199"/>
    </source>
</evidence>
<sequence length="661" mass="71864">MIFGSRAITQAKRDHIASRDAALLRPLPIDPSKDDLFAVGDARDLEILSSGVVALTKGIEERKWTATDVLAVYVRSARRAQERLNCLTEVLFETAVQKAKSLDDYFEREGKLIGPLHGVPLSVKDHLPTVGAKVTLGFSGWIKNPPATQNAVIINVLEHLGAVPFVKTHIPQTMIAFECHTPLFGITKNPINTGHTPGGSSGGEAALLVADGSVVGVGSDIGGSLRIPAAYSGCYSLKPSMGRWTRSGSAKYCSGFDGIFSVFGPMARTAADVELTFNAVVNVLQPPSIGSADVGSEEGQEAMKKAAEFEALMNKFNYTELPPAPLRHGWSNPLAFAKARGKPLRIGIIYTDGFIKTSPACHRAVFESVDALKRKHGKEIELVRVPAVKVRSAEGLQIFTAILGAGGHYDKTKHITSGGDSFIRPIWMAIYLTRLPGFLYKMISFICKWILRDPRIAMVMTAPGRKNALEYQNWVEKKHDFIGQWKKDVWDGMDLDGIIAPVHAIPALHHFGTSDLSMITAGTSLYNVMDNAVGTVPVTRVDADIDSHLPPTKRGPKIQLAWNRWNKDQEVQSEHSGFVTYNIYSRGRYNSKKMHGLPVGVQMICRPHADETALGLMRLLDDALPKSAERGGAWNVDGDASRSARGFGPGSYTTAVYPGSA</sequence>
<dbReference type="PANTHER" id="PTHR46072:SF11">
    <property type="entry name" value="AMIDASE-RELATED"/>
    <property type="match status" value="1"/>
</dbReference>
<dbReference type="EMBL" id="LWDF02000274">
    <property type="protein sequence ID" value="KAE8250905.1"/>
    <property type="molecule type" value="Genomic_DNA"/>
</dbReference>
<dbReference type="PANTHER" id="PTHR46072">
    <property type="entry name" value="AMIDASE-RELATED-RELATED"/>
    <property type="match status" value="1"/>
</dbReference>
<keyword evidence="2" id="KW-0378">Hydrolase</keyword>
<dbReference type="SUPFAM" id="SSF75304">
    <property type="entry name" value="Amidase signature (AS) enzymes"/>
    <property type="match status" value="1"/>
</dbReference>
<accession>A0A177TJ51</accession>
<evidence type="ECO:0000313" key="4">
    <source>
        <dbReference type="EMBL" id="KAE8250905.1"/>
    </source>
</evidence>
<proteinExistence type="inferred from homology"/>
<reference evidence="4" key="1">
    <citation type="submission" date="2016-04" db="EMBL/GenBank/DDBJ databases">
        <authorList>
            <person name="Nguyen H.D."/>
            <person name="Samba Siva P."/>
            <person name="Cullis J."/>
            <person name="Levesque C.A."/>
            <person name="Hambleton S."/>
        </authorList>
    </citation>
    <scope>NUCLEOTIDE SEQUENCE</scope>
    <source>
        <strain evidence="4">DAOMC 236416</strain>
    </source>
</reference>
<evidence type="ECO:0000256" key="2">
    <source>
        <dbReference type="ARBA" id="ARBA00022801"/>
    </source>
</evidence>
<evidence type="ECO:0000259" key="3">
    <source>
        <dbReference type="Pfam" id="PF01425"/>
    </source>
</evidence>
<dbReference type="AlphaFoldDB" id="A0A177TJ51"/>
<dbReference type="InterPro" id="IPR036928">
    <property type="entry name" value="AS_sf"/>
</dbReference>
<dbReference type="Pfam" id="PF01425">
    <property type="entry name" value="Amidase"/>
    <property type="match status" value="2"/>
</dbReference>
<organism evidence="4 5">
    <name type="scientific">Tilletia indica</name>
    <dbReference type="NCBI Taxonomy" id="43049"/>
    <lineage>
        <taxon>Eukaryota</taxon>
        <taxon>Fungi</taxon>
        <taxon>Dikarya</taxon>
        <taxon>Basidiomycota</taxon>
        <taxon>Ustilaginomycotina</taxon>
        <taxon>Exobasidiomycetes</taxon>
        <taxon>Tilletiales</taxon>
        <taxon>Tilletiaceae</taxon>
        <taxon>Tilletia</taxon>
    </lineage>
</organism>
<reference evidence="4" key="2">
    <citation type="journal article" date="2019" name="IMA Fungus">
        <title>Genome sequencing and comparison of five Tilletia species to identify candidate genes for the detection of regulated species infecting wheat.</title>
        <authorList>
            <person name="Nguyen H.D.T."/>
            <person name="Sultana T."/>
            <person name="Kesanakurti P."/>
            <person name="Hambleton S."/>
        </authorList>
    </citation>
    <scope>NUCLEOTIDE SEQUENCE</scope>
    <source>
        <strain evidence="4">DAOMC 236416</strain>
    </source>
</reference>